<dbReference type="InterPro" id="IPR027417">
    <property type="entry name" value="P-loop_NTPase"/>
</dbReference>
<dbReference type="Gene3D" id="3.40.50.300">
    <property type="entry name" value="P-loop containing nucleotide triphosphate hydrolases"/>
    <property type="match status" value="1"/>
</dbReference>
<protein>
    <submittedName>
        <fullName evidence="1">AAA family ATPase</fullName>
    </submittedName>
</protein>
<evidence type="ECO:0000313" key="2">
    <source>
        <dbReference type="Proteomes" id="UP001151002"/>
    </source>
</evidence>
<dbReference type="SUPFAM" id="SSF52540">
    <property type="entry name" value="P-loop containing nucleoside triphosphate hydrolases"/>
    <property type="match status" value="1"/>
</dbReference>
<keyword evidence="2" id="KW-1185">Reference proteome</keyword>
<name>A0ABT4B1Z0_9ACTN</name>
<dbReference type="Proteomes" id="UP001151002">
    <property type="component" value="Unassembled WGS sequence"/>
</dbReference>
<evidence type="ECO:0000313" key="1">
    <source>
        <dbReference type="EMBL" id="MCY1140509.1"/>
    </source>
</evidence>
<dbReference type="RefSeq" id="WP_267564749.1">
    <property type="nucleotide sequence ID" value="NZ_JAPNTZ010000007.1"/>
</dbReference>
<proteinExistence type="predicted"/>
<gene>
    <name evidence="1" type="ORF">OWR29_21130</name>
</gene>
<dbReference type="PIRSF" id="PIRSF037081">
    <property type="entry name" value="P-loop_All4644_prd"/>
    <property type="match status" value="1"/>
</dbReference>
<organism evidence="1 2">
    <name type="scientific">Paractinoplanes pyxinae</name>
    <dbReference type="NCBI Taxonomy" id="2997416"/>
    <lineage>
        <taxon>Bacteria</taxon>
        <taxon>Bacillati</taxon>
        <taxon>Actinomycetota</taxon>
        <taxon>Actinomycetes</taxon>
        <taxon>Micromonosporales</taxon>
        <taxon>Micromonosporaceae</taxon>
        <taxon>Paractinoplanes</taxon>
    </lineage>
</organism>
<reference evidence="1" key="1">
    <citation type="submission" date="2022-11" db="EMBL/GenBank/DDBJ databases">
        <authorList>
            <person name="Somphong A."/>
            <person name="Phongsopitanun W."/>
        </authorList>
    </citation>
    <scope>NUCLEOTIDE SEQUENCE</scope>
    <source>
        <strain evidence="1">Pm04-4</strain>
    </source>
</reference>
<accession>A0ABT4B1Z0</accession>
<comment type="caution">
    <text evidence="1">The sequence shown here is derived from an EMBL/GenBank/DDBJ whole genome shotgun (WGS) entry which is preliminary data.</text>
</comment>
<dbReference type="Pfam" id="PF13671">
    <property type="entry name" value="AAA_33"/>
    <property type="match status" value="1"/>
</dbReference>
<dbReference type="InterPro" id="IPR017101">
    <property type="entry name" value="P-loop_ATP/GTP-bd_All4644_prd"/>
</dbReference>
<dbReference type="EMBL" id="JAPNTZ010000007">
    <property type="protein sequence ID" value="MCY1140509.1"/>
    <property type="molecule type" value="Genomic_DNA"/>
</dbReference>
<sequence>MTKLLITRGLPASGKTTFARALQPDVVRVNRDDLRRMLHGRRLYTDRAEREVTLVQRASVEALLRKGVSVIVDDTNLGAEVVRRWATLAARHQATFEVHDFTGVPLEECIRRDAGRDPADHVGEAGIRRMHQQYLAGRTLPLPLPYAETGEPER</sequence>